<dbReference type="AlphaFoldDB" id="F4P7R1"/>
<evidence type="ECO:0000313" key="3">
    <source>
        <dbReference type="Proteomes" id="UP000007241"/>
    </source>
</evidence>
<organism evidence="2 3">
    <name type="scientific">Batrachochytrium dendrobatidis (strain JAM81 / FGSC 10211)</name>
    <name type="common">Frog chytrid fungus</name>
    <dbReference type="NCBI Taxonomy" id="684364"/>
    <lineage>
        <taxon>Eukaryota</taxon>
        <taxon>Fungi</taxon>
        <taxon>Fungi incertae sedis</taxon>
        <taxon>Chytridiomycota</taxon>
        <taxon>Chytridiomycota incertae sedis</taxon>
        <taxon>Chytridiomycetes</taxon>
        <taxon>Rhizophydiales</taxon>
        <taxon>Rhizophydiales incertae sedis</taxon>
        <taxon>Batrachochytrium</taxon>
    </lineage>
</organism>
<feature type="region of interest" description="Disordered" evidence="1">
    <location>
        <begin position="57"/>
        <end position="112"/>
    </location>
</feature>
<dbReference type="HOGENOM" id="CLU_394303_0_0_1"/>
<dbReference type="InterPro" id="IPR023213">
    <property type="entry name" value="CAT-like_dom_sf"/>
</dbReference>
<evidence type="ECO:0000313" key="2">
    <source>
        <dbReference type="EMBL" id="EGF78465.1"/>
    </source>
</evidence>
<feature type="compositionally biased region" description="Polar residues" evidence="1">
    <location>
        <begin position="91"/>
        <end position="112"/>
    </location>
</feature>
<dbReference type="RefSeq" id="XP_006680687.1">
    <property type="nucleotide sequence ID" value="XM_006680624.1"/>
</dbReference>
<dbReference type="GeneID" id="18239052"/>
<dbReference type="OrthoDB" id="2150604at2759"/>
<sequence>MASSHPIVVPTSKNSDHSAVKGTLSLPSVSEQLFDSVMSTISGVVCPVDKGFDVGSLDEDDTRNITNTGLPSSSSSHTIHSPTSPVTPSSENQSVLQSTVSSDASLITSTNHPQPVKGVNPFVLKMIAATASMNGKKHQLFADSSLGAIERVVHQTPETSDQMLMSLFLRLRLPPQVNRISEQRILDLIRLAQAKHYRLASYIDHTTYDTVLFGNKAADLPLLSRFVSSDDGSAHEIWQRVVTEEINSKFDLRDPTTPLWRVAIVGTGAIAGNGIQLVPSSEQPDCIGSSVATSSIVFDLIFTFHHCLGDGLSMLAFARTLLAECTTANYNAESLHLDQVSVVANPPVLLDNYIKPSFFGIVPALVVLLFTHGPFQKLHRFKDLISASQPSKALANSLSRASISSDTPLLSDETDENLQSHDMATHVDSDDITTSDTSSTCEPLSSTKKELAHDRLRTKVRFLQYDAAFTANLIQCTRTTKTTVAAVLIVNALACVRAVFADIAKSTGQPLPKHQGWIATTSFRHLVPESMLLYGADKHTDPATMLFGLYAGSMSESSVGIDDHYEFWERCRRIKRTLGGGSGHLDAIRRIKLLNWIWRTPWMYRRAINRIHFKQMSQAYSVEVANLGAWEYPTVTESGSTDGMSSKEILEWFGGTLSASFEGSRGIFNLGIITLGKNMSIAVSYDCTVVSEDCAKTFIDLFDKTLKVACESMGTQIQLGNMPCSCNDV</sequence>
<dbReference type="Gene3D" id="3.30.559.10">
    <property type="entry name" value="Chloramphenicol acetyltransferase-like domain"/>
    <property type="match status" value="1"/>
</dbReference>
<dbReference type="PANTHER" id="PTHR28037:SF1">
    <property type="entry name" value="ALCOHOL O-ACETYLTRANSFERASE 1-RELATED"/>
    <property type="match status" value="1"/>
</dbReference>
<gene>
    <name evidence="2" type="ORF">BATDEDRAFT_26512</name>
</gene>
<evidence type="ECO:0008006" key="4">
    <source>
        <dbReference type="Google" id="ProtNLM"/>
    </source>
</evidence>
<keyword evidence="3" id="KW-1185">Reference proteome</keyword>
<dbReference type="InterPro" id="IPR052058">
    <property type="entry name" value="Alcohol_O-acetyltransferase"/>
</dbReference>
<protein>
    <recommendedName>
        <fullName evidence="4">Condensation domain-containing protein</fullName>
    </recommendedName>
</protein>
<dbReference type="Proteomes" id="UP000007241">
    <property type="component" value="Unassembled WGS sequence"/>
</dbReference>
<proteinExistence type="predicted"/>
<evidence type="ECO:0000256" key="1">
    <source>
        <dbReference type="SAM" id="MobiDB-lite"/>
    </source>
</evidence>
<dbReference type="EMBL" id="GL882888">
    <property type="protein sequence ID" value="EGF78465.1"/>
    <property type="molecule type" value="Genomic_DNA"/>
</dbReference>
<dbReference type="InParanoid" id="F4P7R1"/>
<dbReference type="PANTHER" id="PTHR28037">
    <property type="entry name" value="ALCOHOL O-ACETYLTRANSFERASE 1-RELATED"/>
    <property type="match status" value="1"/>
</dbReference>
<reference evidence="2 3" key="1">
    <citation type="submission" date="2009-12" db="EMBL/GenBank/DDBJ databases">
        <title>The draft genome of Batrachochytrium dendrobatidis.</title>
        <authorList>
            <consortium name="US DOE Joint Genome Institute (JGI-PGF)"/>
            <person name="Kuo A."/>
            <person name="Salamov A."/>
            <person name="Schmutz J."/>
            <person name="Lucas S."/>
            <person name="Pitluck S."/>
            <person name="Rosenblum E."/>
            <person name="Stajich J."/>
            <person name="Eisen M."/>
            <person name="Grigoriev I.V."/>
        </authorList>
    </citation>
    <scope>NUCLEOTIDE SEQUENCE [LARGE SCALE GENOMIC DNA]</scope>
    <source>
        <strain evidence="3">JAM81 / FGSC 10211</strain>
    </source>
</reference>
<name>F4P7R1_BATDJ</name>
<feature type="compositionally biased region" description="Low complexity" evidence="1">
    <location>
        <begin position="71"/>
        <end position="90"/>
    </location>
</feature>
<accession>F4P7R1</accession>